<evidence type="ECO:0000256" key="1">
    <source>
        <dbReference type="SAM" id="MobiDB-lite"/>
    </source>
</evidence>
<dbReference type="AlphaFoldDB" id="G4U0E1"/>
<keyword evidence="3" id="KW-1185">Reference proteome</keyword>
<protein>
    <submittedName>
        <fullName evidence="2">Uncharacterized protein</fullName>
    </submittedName>
</protein>
<evidence type="ECO:0000313" key="3">
    <source>
        <dbReference type="Proteomes" id="UP000007148"/>
    </source>
</evidence>
<dbReference type="Proteomes" id="UP000007148">
    <property type="component" value="Unassembled WGS sequence"/>
</dbReference>
<evidence type="ECO:0000313" key="2">
    <source>
        <dbReference type="EMBL" id="CCA77034.1"/>
    </source>
</evidence>
<dbReference type="EMBL" id="CAFZ01001207">
    <property type="protein sequence ID" value="CCA77034.1"/>
    <property type="molecule type" value="Genomic_DNA"/>
</dbReference>
<comment type="caution">
    <text evidence="2">The sequence shown here is derived from an EMBL/GenBank/DDBJ whole genome shotgun (WGS) entry which is preliminary data.</text>
</comment>
<feature type="region of interest" description="Disordered" evidence="1">
    <location>
        <begin position="1"/>
        <end position="27"/>
    </location>
</feature>
<gene>
    <name evidence="2" type="ORF">PIIN_11019</name>
</gene>
<dbReference type="InParanoid" id="G4U0E1"/>
<name>G4U0E1_SERID</name>
<sequence>MRLQLAGSGGLRTGLHSMPDEAVDKGG</sequence>
<accession>G4U0E1</accession>
<organism evidence="2 3">
    <name type="scientific">Serendipita indica (strain DSM 11827)</name>
    <name type="common">Root endophyte fungus</name>
    <name type="synonym">Piriformospora indica</name>
    <dbReference type="NCBI Taxonomy" id="1109443"/>
    <lineage>
        <taxon>Eukaryota</taxon>
        <taxon>Fungi</taxon>
        <taxon>Dikarya</taxon>
        <taxon>Basidiomycota</taxon>
        <taxon>Agaricomycotina</taxon>
        <taxon>Agaricomycetes</taxon>
        <taxon>Sebacinales</taxon>
        <taxon>Serendipitaceae</taxon>
        <taxon>Serendipita</taxon>
    </lineage>
</organism>
<feature type="compositionally biased region" description="Basic and acidic residues" evidence="1">
    <location>
        <begin position="18"/>
        <end position="27"/>
    </location>
</feature>
<reference evidence="2 3" key="1">
    <citation type="journal article" date="2011" name="PLoS Pathog.">
        <title>Endophytic Life Strategies Decoded by Genome and Transcriptome Analyses of the Mutualistic Root Symbiont Piriformospora indica.</title>
        <authorList>
            <person name="Zuccaro A."/>
            <person name="Lahrmann U."/>
            <person name="Guldener U."/>
            <person name="Langen G."/>
            <person name="Pfiffi S."/>
            <person name="Biedenkopf D."/>
            <person name="Wong P."/>
            <person name="Samans B."/>
            <person name="Grimm C."/>
            <person name="Basiewicz M."/>
            <person name="Murat C."/>
            <person name="Martin F."/>
            <person name="Kogel K.H."/>
        </authorList>
    </citation>
    <scope>NUCLEOTIDE SEQUENCE [LARGE SCALE GENOMIC DNA]</scope>
    <source>
        <strain evidence="2 3">DSM 11827</strain>
    </source>
</reference>
<proteinExistence type="predicted"/>
<dbReference type="HOGENOM" id="CLU_3415245_0_0_1"/>